<evidence type="ECO:0000313" key="7">
    <source>
        <dbReference type="Proteomes" id="UP001501736"/>
    </source>
</evidence>
<feature type="domain" description="HTH cro/C1-type" evidence="5">
    <location>
        <begin position="12"/>
        <end position="55"/>
    </location>
</feature>
<accession>A0ABP6RG52</accession>
<evidence type="ECO:0000259" key="4">
    <source>
        <dbReference type="PROSITE" id="PS50932"/>
    </source>
</evidence>
<dbReference type="PROSITE" id="PS50943">
    <property type="entry name" value="HTH_CROC1"/>
    <property type="match status" value="1"/>
</dbReference>
<dbReference type="SUPFAM" id="SSF53822">
    <property type="entry name" value="Periplasmic binding protein-like I"/>
    <property type="match status" value="1"/>
</dbReference>
<evidence type="ECO:0000256" key="3">
    <source>
        <dbReference type="ARBA" id="ARBA00023163"/>
    </source>
</evidence>
<dbReference type="SUPFAM" id="SSF47413">
    <property type="entry name" value="lambda repressor-like DNA-binding domains"/>
    <property type="match status" value="1"/>
</dbReference>
<evidence type="ECO:0000313" key="6">
    <source>
        <dbReference type="EMBL" id="GAA3284769.1"/>
    </source>
</evidence>
<gene>
    <name evidence="6" type="ORF">GCM10020260_16030</name>
</gene>
<proteinExistence type="predicted"/>
<dbReference type="Pfam" id="PF13377">
    <property type="entry name" value="Peripla_BP_3"/>
    <property type="match status" value="1"/>
</dbReference>
<evidence type="ECO:0000256" key="1">
    <source>
        <dbReference type="ARBA" id="ARBA00023015"/>
    </source>
</evidence>
<dbReference type="PROSITE" id="PS00356">
    <property type="entry name" value="HTH_LACI_1"/>
    <property type="match status" value="1"/>
</dbReference>
<dbReference type="InterPro" id="IPR028082">
    <property type="entry name" value="Peripla_BP_I"/>
</dbReference>
<dbReference type="Proteomes" id="UP001501736">
    <property type="component" value="Unassembled WGS sequence"/>
</dbReference>
<keyword evidence="1" id="KW-0805">Transcription regulation</keyword>
<dbReference type="RefSeq" id="WP_344720030.1">
    <property type="nucleotide sequence ID" value="NZ_BAAAYG010000005.1"/>
</dbReference>
<dbReference type="SMART" id="SM00354">
    <property type="entry name" value="HTH_LACI"/>
    <property type="match status" value="1"/>
</dbReference>
<sequence length="339" mass="36477">MTSDASSGRRSTIHEVARAAGVSHQTVSRYLRGLGPFRPQTIEQVEAAIEELNYRPNTIARSMRTRRTGVLSVVLPSPVEQMPTPMLAAAGEVAHREGFLMEIAVVEGSPQERAARARELMDSGRVEGVLSLSGLPGLEESPRTATTAALAVLGQYDDRLRGIGPLADASLVAEIVRRLAAMGHRRFLHVQGPQEWASAAARRQIFEETIAADGLESHGVVGGAWSPETGHSAIMELAEDSGVTAVVAANDYVAFGVMRAAHERGWRIPEDLSVVGWDDLGVSRYAVPALSTVAADRAGQGRFAMERLIALVREQDPPTVMPEMNTLLLRESVGPAPRR</sequence>
<feature type="domain" description="HTH lacI-type" evidence="4">
    <location>
        <begin position="11"/>
        <end position="65"/>
    </location>
</feature>
<dbReference type="InterPro" id="IPR000843">
    <property type="entry name" value="HTH_LacI"/>
</dbReference>
<dbReference type="Gene3D" id="1.10.260.40">
    <property type="entry name" value="lambda repressor-like DNA-binding domains"/>
    <property type="match status" value="1"/>
</dbReference>
<dbReference type="Gene3D" id="3.40.50.2300">
    <property type="match status" value="2"/>
</dbReference>
<organism evidence="6 7">
    <name type="scientific">Nesterenkonia halobia</name>
    <dbReference type="NCBI Taxonomy" id="37922"/>
    <lineage>
        <taxon>Bacteria</taxon>
        <taxon>Bacillati</taxon>
        <taxon>Actinomycetota</taxon>
        <taxon>Actinomycetes</taxon>
        <taxon>Micrococcales</taxon>
        <taxon>Micrococcaceae</taxon>
        <taxon>Nesterenkonia</taxon>
    </lineage>
</organism>
<evidence type="ECO:0000256" key="2">
    <source>
        <dbReference type="ARBA" id="ARBA00023125"/>
    </source>
</evidence>
<dbReference type="CDD" id="cd01392">
    <property type="entry name" value="HTH_LacI"/>
    <property type="match status" value="1"/>
</dbReference>
<dbReference type="PROSITE" id="PS50932">
    <property type="entry name" value="HTH_LACI_2"/>
    <property type="match status" value="1"/>
</dbReference>
<keyword evidence="3" id="KW-0804">Transcription</keyword>
<dbReference type="InterPro" id="IPR046335">
    <property type="entry name" value="LacI/GalR-like_sensor"/>
</dbReference>
<protein>
    <submittedName>
        <fullName evidence="6">LacI family DNA-binding transcriptional regulator</fullName>
    </submittedName>
</protein>
<dbReference type="PANTHER" id="PTHR30146">
    <property type="entry name" value="LACI-RELATED TRANSCRIPTIONAL REPRESSOR"/>
    <property type="match status" value="1"/>
</dbReference>
<name>A0ABP6RG52_9MICC</name>
<reference evidence="7" key="1">
    <citation type="journal article" date="2019" name="Int. J. Syst. Evol. Microbiol.">
        <title>The Global Catalogue of Microorganisms (GCM) 10K type strain sequencing project: providing services to taxonomists for standard genome sequencing and annotation.</title>
        <authorList>
            <consortium name="The Broad Institute Genomics Platform"/>
            <consortium name="The Broad Institute Genome Sequencing Center for Infectious Disease"/>
            <person name="Wu L."/>
            <person name="Ma J."/>
        </authorList>
    </citation>
    <scope>NUCLEOTIDE SEQUENCE [LARGE SCALE GENOMIC DNA]</scope>
    <source>
        <strain evidence="7">JCM 11483</strain>
    </source>
</reference>
<dbReference type="PANTHER" id="PTHR30146:SF109">
    <property type="entry name" value="HTH-TYPE TRANSCRIPTIONAL REGULATOR GALS"/>
    <property type="match status" value="1"/>
</dbReference>
<dbReference type="Pfam" id="PF00356">
    <property type="entry name" value="LacI"/>
    <property type="match status" value="1"/>
</dbReference>
<dbReference type="EMBL" id="BAAAYG010000005">
    <property type="protein sequence ID" value="GAA3284769.1"/>
    <property type="molecule type" value="Genomic_DNA"/>
</dbReference>
<dbReference type="InterPro" id="IPR010982">
    <property type="entry name" value="Lambda_DNA-bd_dom_sf"/>
</dbReference>
<keyword evidence="2 6" id="KW-0238">DNA-binding</keyword>
<dbReference type="InterPro" id="IPR001387">
    <property type="entry name" value="Cro/C1-type_HTH"/>
</dbReference>
<evidence type="ECO:0000259" key="5">
    <source>
        <dbReference type="PROSITE" id="PS50943"/>
    </source>
</evidence>
<comment type="caution">
    <text evidence="6">The sequence shown here is derived from an EMBL/GenBank/DDBJ whole genome shotgun (WGS) entry which is preliminary data.</text>
</comment>
<keyword evidence="7" id="KW-1185">Reference proteome</keyword>
<dbReference type="GO" id="GO:0003677">
    <property type="term" value="F:DNA binding"/>
    <property type="evidence" value="ECO:0007669"/>
    <property type="project" value="UniProtKB-KW"/>
</dbReference>